<keyword evidence="2" id="KW-0812">Transmembrane</keyword>
<dbReference type="InterPro" id="IPR002469">
    <property type="entry name" value="Peptidase_S9B_N"/>
</dbReference>
<keyword evidence="2" id="KW-1133">Transmembrane helix</keyword>
<keyword evidence="2" id="KW-0472">Membrane</keyword>
<dbReference type="GO" id="GO:0006508">
    <property type="term" value="P:proteolysis"/>
    <property type="evidence" value="ECO:0007669"/>
    <property type="project" value="InterPro"/>
</dbReference>
<proteinExistence type="predicted"/>
<dbReference type="AlphaFoldDB" id="A0A6J1NJH9"/>
<feature type="region of interest" description="Disordered" evidence="1">
    <location>
        <begin position="61"/>
        <end position="102"/>
    </location>
</feature>
<dbReference type="PANTHER" id="PTHR11731:SF192">
    <property type="entry name" value="IP17501P"/>
    <property type="match status" value="1"/>
</dbReference>
<dbReference type="GO" id="GO:0008239">
    <property type="term" value="F:dipeptidyl-peptidase activity"/>
    <property type="evidence" value="ECO:0007669"/>
    <property type="project" value="TreeGrafter"/>
</dbReference>
<evidence type="ECO:0000313" key="5">
    <source>
        <dbReference type="Proteomes" id="UP001652582"/>
    </source>
</evidence>
<dbReference type="InterPro" id="IPR029058">
    <property type="entry name" value="AB_hydrolase_fold"/>
</dbReference>
<name>A0A6J1NJH9_BICAN</name>
<dbReference type="PANTHER" id="PTHR11731">
    <property type="entry name" value="PROTEASE FAMILY S9B,C DIPEPTIDYL-PEPTIDASE IV-RELATED"/>
    <property type="match status" value="1"/>
</dbReference>
<evidence type="ECO:0000313" key="6">
    <source>
        <dbReference type="RefSeq" id="XP_023945093.2"/>
    </source>
</evidence>
<dbReference type="GO" id="GO:0008236">
    <property type="term" value="F:serine-type peptidase activity"/>
    <property type="evidence" value="ECO:0007669"/>
    <property type="project" value="InterPro"/>
</dbReference>
<dbReference type="Pfam" id="PF00930">
    <property type="entry name" value="DPPIV_N"/>
    <property type="match status" value="1"/>
</dbReference>
<keyword evidence="5" id="KW-1185">Reference proteome</keyword>
<dbReference type="GO" id="GO:0005886">
    <property type="term" value="C:plasma membrane"/>
    <property type="evidence" value="ECO:0007669"/>
    <property type="project" value="TreeGrafter"/>
</dbReference>
<dbReference type="OrthoDB" id="16520at2759"/>
<evidence type="ECO:0000259" key="4">
    <source>
        <dbReference type="Pfam" id="PF00930"/>
    </source>
</evidence>
<feature type="domain" description="Peptidase S9 prolyl oligopeptidase catalytic" evidence="3">
    <location>
        <begin position="619"/>
        <end position="821"/>
    </location>
</feature>
<evidence type="ECO:0000259" key="3">
    <source>
        <dbReference type="Pfam" id="PF00326"/>
    </source>
</evidence>
<feature type="domain" description="Dipeptidylpeptidase IV N-terminal" evidence="4">
    <location>
        <begin position="168"/>
        <end position="538"/>
    </location>
</feature>
<evidence type="ECO:0000256" key="1">
    <source>
        <dbReference type="SAM" id="MobiDB-lite"/>
    </source>
</evidence>
<dbReference type="KEGG" id="bany:112050912"/>
<dbReference type="GeneID" id="112050912"/>
<gene>
    <name evidence="6" type="primary">LOC112050912</name>
</gene>
<dbReference type="Gene3D" id="3.40.50.1820">
    <property type="entry name" value="alpha/beta hydrolase"/>
    <property type="match status" value="1"/>
</dbReference>
<dbReference type="InterPro" id="IPR050278">
    <property type="entry name" value="Serine_Prot_S9B/DPPIV"/>
</dbReference>
<feature type="compositionally biased region" description="Low complexity" evidence="1">
    <location>
        <begin position="64"/>
        <end position="96"/>
    </location>
</feature>
<dbReference type="Pfam" id="PF00326">
    <property type="entry name" value="Peptidase_S9"/>
    <property type="match status" value="1"/>
</dbReference>
<dbReference type="Gene3D" id="2.140.10.30">
    <property type="entry name" value="Dipeptidylpeptidase IV, N-terminal domain"/>
    <property type="match status" value="1"/>
</dbReference>
<dbReference type="SUPFAM" id="SSF53474">
    <property type="entry name" value="alpha/beta-Hydrolases"/>
    <property type="match status" value="1"/>
</dbReference>
<sequence>MAQNNGNSSMEMGTSDQVLVATKKSKKAVYAVGFVAMLVAIGVVITLVVVLTGNEGDAAPPIVTTEGPTFPTTTPTIPTTTTSTTTPTTTTTEAPTTLPPPPEIELEDVINGEYSASTFNGTWISGNEILFKDSNNNLMIYDVDSGPKILLSNESQILQQSFRVSSISPDRNFVVLSFDEVSVYRHSFNARYAAVNVVTSEVINIGPPDVAAENATLQNFVWGSIGTSLSFVYANDVYYQQNLTSPPQQLTTSGLENVIYHGVPDWVYEEEVYGSNNAIWFAKNGAKMAYATFNDTEVRVMNIPHFGTPGSVDAQYTTHRDIRYPKSGTTNPSVRVTLRDFAANSDTVFEAPTDLEEPILKTVTFVGNDRIAVMWTNRVQTSFRIDLCSEATETVPAACNAIYRYTENDGWIDNIPLLFNSQGNAFITILPAAVNGVRYKQIVRVNEGTVLWTSENLINTAHTVLEILLWTDDNIVWYKATGVTDRAEQHIYSVSPTKEVACFTCTIVRPDGKQCLYNDATISTGSNVIVNCGGPELPQVLIYDKNGKLISVWEDNSRVAALLAVHTVPLTIRRTIYGIGQIEPDVLIQVPRDYQSRTNIPLLVYVYGGPDTALVTKQWTLDWGTSLVNRYGIAVARIDGRGSGLQGVDNMFAVNRKLGTVEIEDQITVTSFLQKNLDWVDSNRTCIWGWSYGGYAASLALARGGDVFRCAIAVAPVVDWKFYDTIYTERYMDTPQNNPQGYANSSLLTDDVVEAYRNKRYFLVHGTEDDNVHYQHAMLISRLLQRRDVYFHQMSYTDEDHGLGGVRPHLYHALEKFLKENMF</sequence>
<dbReference type="RefSeq" id="XP_023945093.2">
    <property type="nucleotide sequence ID" value="XM_024089325.2"/>
</dbReference>
<protein>
    <submittedName>
        <fullName evidence="6">Venom dipeptidyl peptidase 4</fullName>
    </submittedName>
</protein>
<reference evidence="6" key="1">
    <citation type="submission" date="2025-08" db="UniProtKB">
        <authorList>
            <consortium name="RefSeq"/>
        </authorList>
    </citation>
    <scope>IDENTIFICATION</scope>
</reference>
<evidence type="ECO:0000256" key="2">
    <source>
        <dbReference type="SAM" id="Phobius"/>
    </source>
</evidence>
<accession>A0A6J1NJH9</accession>
<dbReference type="Proteomes" id="UP001652582">
    <property type="component" value="Chromosome 6"/>
</dbReference>
<organism evidence="5 6">
    <name type="scientific">Bicyclus anynana</name>
    <name type="common">Squinting bush brown butterfly</name>
    <dbReference type="NCBI Taxonomy" id="110368"/>
    <lineage>
        <taxon>Eukaryota</taxon>
        <taxon>Metazoa</taxon>
        <taxon>Ecdysozoa</taxon>
        <taxon>Arthropoda</taxon>
        <taxon>Hexapoda</taxon>
        <taxon>Insecta</taxon>
        <taxon>Pterygota</taxon>
        <taxon>Neoptera</taxon>
        <taxon>Endopterygota</taxon>
        <taxon>Lepidoptera</taxon>
        <taxon>Glossata</taxon>
        <taxon>Ditrysia</taxon>
        <taxon>Papilionoidea</taxon>
        <taxon>Nymphalidae</taxon>
        <taxon>Satyrinae</taxon>
        <taxon>Satyrini</taxon>
        <taxon>Mycalesina</taxon>
        <taxon>Bicyclus</taxon>
    </lineage>
</organism>
<dbReference type="InterPro" id="IPR001375">
    <property type="entry name" value="Peptidase_S9_cat"/>
</dbReference>
<dbReference type="SUPFAM" id="SSF82171">
    <property type="entry name" value="DPP6 N-terminal domain-like"/>
    <property type="match status" value="1"/>
</dbReference>
<feature type="transmembrane region" description="Helical" evidence="2">
    <location>
        <begin position="28"/>
        <end position="51"/>
    </location>
</feature>